<comment type="subcellular location">
    <subcellularLocation>
        <location evidence="1 10">Cell outer membrane</location>
        <topology evidence="1 10">Multi-pass membrane protein</topology>
    </subcellularLocation>
</comment>
<gene>
    <name evidence="15" type="ORF">F0919_02740</name>
</gene>
<evidence type="ECO:0000256" key="6">
    <source>
        <dbReference type="ARBA" id="ARBA00023077"/>
    </source>
</evidence>
<keyword evidence="9 10" id="KW-0998">Cell outer membrane</keyword>
<organism evidence="15 16">
    <name type="scientific">Taibaiella lutea</name>
    <dbReference type="NCBI Taxonomy" id="2608001"/>
    <lineage>
        <taxon>Bacteria</taxon>
        <taxon>Pseudomonadati</taxon>
        <taxon>Bacteroidota</taxon>
        <taxon>Chitinophagia</taxon>
        <taxon>Chitinophagales</taxon>
        <taxon>Chitinophagaceae</taxon>
        <taxon>Taibaiella</taxon>
    </lineage>
</organism>
<dbReference type="RefSeq" id="WP_150031182.1">
    <property type="nucleotide sequence ID" value="NZ_VWSH01000001.1"/>
</dbReference>
<evidence type="ECO:0000256" key="5">
    <source>
        <dbReference type="ARBA" id="ARBA00022729"/>
    </source>
</evidence>
<dbReference type="Pfam" id="PF07715">
    <property type="entry name" value="Plug"/>
    <property type="match status" value="1"/>
</dbReference>
<evidence type="ECO:0000259" key="13">
    <source>
        <dbReference type="Pfam" id="PF00593"/>
    </source>
</evidence>
<evidence type="ECO:0000256" key="3">
    <source>
        <dbReference type="ARBA" id="ARBA00022452"/>
    </source>
</evidence>
<evidence type="ECO:0000259" key="14">
    <source>
        <dbReference type="Pfam" id="PF07715"/>
    </source>
</evidence>
<keyword evidence="5 12" id="KW-0732">Signal</keyword>
<keyword evidence="16" id="KW-1185">Reference proteome</keyword>
<evidence type="ECO:0000256" key="4">
    <source>
        <dbReference type="ARBA" id="ARBA00022692"/>
    </source>
</evidence>
<comment type="caution">
    <text evidence="15">The sequence shown here is derived from an EMBL/GenBank/DDBJ whole genome shotgun (WGS) entry which is preliminary data.</text>
</comment>
<dbReference type="Proteomes" id="UP000323632">
    <property type="component" value="Unassembled WGS sequence"/>
</dbReference>
<evidence type="ECO:0000256" key="11">
    <source>
        <dbReference type="RuleBase" id="RU003357"/>
    </source>
</evidence>
<evidence type="ECO:0000256" key="8">
    <source>
        <dbReference type="ARBA" id="ARBA00023170"/>
    </source>
</evidence>
<reference evidence="15 16" key="1">
    <citation type="submission" date="2019-09" db="EMBL/GenBank/DDBJ databases">
        <title>Genome sequence and assembly of Taibaiella sp.</title>
        <authorList>
            <person name="Chhetri G."/>
        </authorList>
    </citation>
    <scope>NUCLEOTIDE SEQUENCE [LARGE SCALE GENOMIC DNA]</scope>
    <source>
        <strain evidence="15 16">KVB11</strain>
    </source>
</reference>
<feature type="chain" id="PRO_5024390317" evidence="12">
    <location>
        <begin position="27"/>
        <end position="679"/>
    </location>
</feature>
<dbReference type="Gene3D" id="2.170.130.10">
    <property type="entry name" value="TonB-dependent receptor, plug domain"/>
    <property type="match status" value="1"/>
</dbReference>
<dbReference type="SUPFAM" id="SSF56935">
    <property type="entry name" value="Porins"/>
    <property type="match status" value="1"/>
</dbReference>
<keyword evidence="7 10" id="KW-0472">Membrane</keyword>
<evidence type="ECO:0000256" key="10">
    <source>
        <dbReference type="PROSITE-ProRule" id="PRU01360"/>
    </source>
</evidence>
<feature type="domain" description="TonB-dependent receptor plug" evidence="14">
    <location>
        <begin position="55"/>
        <end position="158"/>
    </location>
</feature>
<dbReference type="InterPro" id="IPR012910">
    <property type="entry name" value="Plug_dom"/>
</dbReference>
<accession>A0A5M6CUC6</accession>
<evidence type="ECO:0000313" key="15">
    <source>
        <dbReference type="EMBL" id="KAA5536605.1"/>
    </source>
</evidence>
<dbReference type="Pfam" id="PF00593">
    <property type="entry name" value="TonB_dep_Rec_b-barrel"/>
    <property type="match status" value="1"/>
</dbReference>
<keyword evidence="3 10" id="KW-1134">Transmembrane beta strand</keyword>
<dbReference type="AlphaFoldDB" id="A0A5M6CUC6"/>
<dbReference type="InterPro" id="IPR037066">
    <property type="entry name" value="Plug_dom_sf"/>
</dbReference>
<dbReference type="InterPro" id="IPR039426">
    <property type="entry name" value="TonB-dep_rcpt-like"/>
</dbReference>
<dbReference type="GO" id="GO:0009279">
    <property type="term" value="C:cell outer membrane"/>
    <property type="evidence" value="ECO:0007669"/>
    <property type="project" value="UniProtKB-SubCell"/>
</dbReference>
<protein>
    <submittedName>
        <fullName evidence="15">TonB-dependent receptor</fullName>
    </submittedName>
</protein>
<keyword evidence="6 11" id="KW-0798">TonB box</keyword>
<dbReference type="EMBL" id="VWSH01000001">
    <property type="protein sequence ID" value="KAA5536605.1"/>
    <property type="molecule type" value="Genomic_DNA"/>
</dbReference>
<evidence type="ECO:0000256" key="9">
    <source>
        <dbReference type="ARBA" id="ARBA00023237"/>
    </source>
</evidence>
<feature type="domain" description="TonB-dependent receptor-like beta-barrel" evidence="13">
    <location>
        <begin position="174"/>
        <end position="636"/>
    </location>
</feature>
<dbReference type="InterPro" id="IPR000531">
    <property type="entry name" value="Beta-barrel_TonB"/>
</dbReference>
<dbReference type="PANTHER" id="PTHR30069:SF29">
    <property type="entry name" value="HEMOGLOBIN AND HEMOGLOBIN-HAPTOGLOBIN-BINDING PROTEIN 1-RELATED"/>
    <property type="match status" value="1"/>
</dbReference>
<feature type="signal peptide" evidence="12">
    <location>
        <begin position="1"/>
        <end position="26"/>
    </location>
</feature>
<keyword evidence="2 10" id="KW-0813">Transport</keyword>
<comment type="similarity">
    <text evidence="10 11">Belongs to the TonB-dependent receptor family.</text>
</comment>
<keyword evidence="8 15" id="KW-0675">Receptor</keyword>
<sequence>MNALPKTTLIIVLFSLFHCCANPLFAQQRNDTLKEVEIRTTLIKDTAIDKKSDFSATQSFQTIGREYKDLYESQSLANLLSQQTSVFIKSYGVNSMATLSLRGASAAQSAVLWNGVPIMNPALGVADLSLLQTGLFSDITLKYGSSAALYGSGNVGGALLLDNQYPDFTAKKNIGITAGVGSYGSQNLGLNTSFQNEKWTVHLNGFYQKATNDISYKDESGNNKRLENAALQGGGALLSVDYNLKEKWNAQNNERIYGKLWWQTYDREIPPAMFESFSDKQQKDASLRTLLGYEKNTRRSTFYVKGSYNKESLHYEDSAVSLDNRNNVHQVYQETGFKYRLNNPDKQMRETWMKPAVHQVLIFVPMQFALAEGNNISSNETQFRPAIAAAYSFEGMQSRLKANASFRQEWVNGTTAPLLPGAGVSFALLNDKKVNKKENSSLISLLIRGNVQRTYRIPTLNELYYFPGGNPDLKPEQGWSQDAGYTFQFKHNYNDKKAFLFLHELNGFNRNIQDWIYWLGGAIWTPHNIAKVHSRGIETNNRISYSAGQFKFNLGLNYTYVLSTTEASYLPGDGSIGKQIPYTPRYNAQGNFGIQWKGNLFVNWNQTYTGYRFVTVDESQYLDPYFTANIQVSYAILLSKYKLQMIGQLQNIFNTDYQVVNARPMPGRNFSLQLRMGIY</sequence>
<evidence type="ECO:0000256" key="12">
    <source>
        <dbReference type="SAM" id="SignalP"/>
    </source>
</evidence>
<name>A0A5M6CUC6_9BACT</name>
<keyword evidence="4 10" id="KW-0812">Transmembrane</keyword>
<dbReference type="Gene3D" id="2.40.170.20">
    <property type="entry name" value="TonB-dependent receptor, beta-barrel domain"/>
    <property type="match status" value="1"/>
</dbReference>
<dbReference type="InterPro" id="IPR036942">
    <property type="entry name" value="Beta-barrel_TonB_sf"/>
</dbReference>
<dbReference type="PROSITE" id="PS52016">
    <property type="entry name" value="TONB_DEPENDENT_REC_3"/>
    <property type="match status" value="1"/>
</dbReference>
<evidence type="ECO:0000313" key="16">
    <source>
        <dbReference type="Proteomes" id="UP000323632"/>
    </source>
</evidence>
<evidence type="ECO:0000256" key="7">
    <source>
        <dbReference type="ARBA" id="ARBA00023136"/>
    </source>
</evidence>
<evidence type="ECO:0000256" key="1">
    <source>
        <dbReference type="ARBA" id="ARBA00004571"/>
    </source>
</evidence>
<dbReference type="GO" id="GO:0015344">
    <property type="term" value="F:siderophore uptake transmembrane transporter activity"/>
    <property type="evidence" value="ECO:0007669"/>
    <property type="project" value="TreeGrafter"/>
</dbReference>
<dbReference type="GO" id="GO:0044718">
    <property type="term" value="P:siderophore transmembrane transport"/>
    <property type="evidence" value="ECO:0007669"/>
    <property type="project" value="TreeGrafter"/>
</dbReference>
<proteinExistence type="inferred from homology"/>
<dbReference type="PANTHER" id="PTHR30069">
    <property type="entry name" value="TONB-DEPENDENT OUTER MEMBRANE RECEPTOR"/>
    <property type="match status" value="1"/>
</dbReference>
<evidence type="ECO:0000256" key="2">
    <source>
        <dbReference type="ARBA" id="ARBA00022448"/>
    </source>
</evidence>